<comment type="subunit">
    <text evidence="4 15 16">Homodimer.</text>
</comment>
<evidence type="ECO:0000256" key="15">
    <source>
        <dbReference type="HAMAP-Rule" id="MF_00605"/>
    </source>
</evidence>
<organism evidence="18 19">
    <name type="scientific">Candidatus Phycosocius spiralis</name>
    <dbReference type="NCBI Taxonomy" id="2815099"/>
    <lineage>
        <taxon>Bacteria</taxon>
        <taxon>Pseudomonadati</taxon>
        <taxon>Pseudomonadota</taxon>
        <taxon>Alphaproteobacteria</taxon>
        <taxon>Caulobacterales</taxon>
        <taxon>Caulobacterales incertae sedis</taxon>
        <taxon>Candidatus Phycosocius</taxon>
    </lineage>
</organism>
<proteinExistence type="inferred from homology"/>
<dbReference type="Gene3D" id="1.10.1270.20">
    <property type="entry name" value="tRNA(m1g37)methyltransferase, domain 2"/>
    <property type="match status" value="1"/>
</dbReference>
<dbReference type="Pfam" id="PF01746">
    <property type="entry name" value="tRNA_m1G_MT"/>
    <property type="match status" value="1"/>
</dbReference>
<dbReference type="SUPFAM" id="SSF75217">
    <property type="entry name" value="alpha/beta knot"/>
    <property type="match status" value="1"/>
</dbReference>
<dbReference type="InterPro" id="IPR029028">
    <property type="entry name" value="Alpha/beta_knot_MTases"/>
</dbReference>
<reference evidence="18" key="1">
    <citation type="submission" date="2021-05" db="EMBL/GenBank/DDBJ databases">
        <authorList>
            <person name="Tanabe Y."/>
        </authorList>
    </citation>
    <scope>NUCLEOTIDE SEQUENCE</scope>
    <source>
        <strain evidence="18">BOTRYCO-1</strain>
    </source>
</reference>
<accession>A0ABQ4PUM9</accession>
<keyword evidence="11 15" id="KW-0819">tRNA processing</keyword>
<evidence type="ECO:0000256" key="7">
    <source>
        <dbReference type="ARBA" id="ARBA00022490"/>
    </source>
</evidence>
<dbReference type="NCBIfam" id="TIGR00088">
    <property type="entry name" value="trmD"/>
    <property type="match status" value="1"/>
</dbReference>
<dbReference type="NCBIfam" id="NF000648">
    <property type="entry name" value="PRK00026.1"/>
    <property type="match status" value="1"/>
</dbReference>
<dbReference type="InterPro" id="IPR023148">
    <property type="entry name" value="tRNA_m1G_MeTrfase_C_sf"/>
</dbReference>
<evidence type="ECO:0000259" key="17">
    <source>
        <dbReference type="Pfam" id="PF01746"/>
    </source>
</evidence>
<comment type="caution">
    <text evidence="18">The sequence shown here is derived from an EMBL/GenBank/DDBJ whole genome shotgun (WGS) entry which is preliminary data.</text>
</comment>
<evidence type="ECO:0000256" key="13">
    <source>
        <dbReference type="ARBA" id="ARBA00033392"/>
    </source>
</evidence>
<comment type="caution">
    <text evidence="15">Lacks conserved residue(s) required for the propagation of feature annotation.</text>
</comment>
<dbReference type="EMBL" id="BPFZ01000004">
    <property type="protein sequence ID" value="GIU66727.1"/>
    <property type="molecule type" value="Genomic_DNA"/>
</dbReference>
<evidence type="ECO:0000313" key="18">
    <source>
        <dbReference type="EMBL" id="GIU66727.1"/>
    </source>
</evidence>
<dbReference type="InterPro" id="IPR016009">
    <property type="entry name" value="tRNA_MeTrfase_TRMD/TRM10"/>
</dbReference>
<evidence type="ECO:0000256" key="9">
    <source>
        <dbReference type="ARBA" id="ARBA00022679"/>
    </source>
</evidence>
<evidence type="ECO:0000256" key="5">
    <source>
        <dbReference type="ARBA" id="ARBA00012807"/>
    </source>
</evidence>
<keyword evidence="19" id="KW-1185">Reference proteome</keyword>
<feature type="binding site" evidence="15">
    <location>
        <position position="114"/>
    </location>
    <ligand>
        <name>S-adenosyl-L-methionine</name>
        <dbReference type="ChEBI" id="CHEBI:59789"/>
    </ligand>
</feature>
<comment type="subcellular location">
    <subcellularLocation>
        <location evidence="2 15 16">Cytoplasm</location>
    </subcellularLocation>
</comment>
<comment type="function">
    <text evidence="1 15 16">Specifically methylates guanosine-37 in various tRNAs.</text>
</comment>
<evidence type="ECO:0000256" key="1">
    <source>
        <dbReference type="ARBA" id="ARBA00002634"/>
    </source>
</evidence>
<name>A0ABQ4PUM9_9PROT</name>
<dbReference type="Proteomes" id="UP001161064">
    <property type="component" value="Unassembled WGS sequence"/>
</dbReference>
<evidence type="ECO:0000256" key="4">
    <source>
        <dbReference type="ARBA" id="ARBA00011738"/>
    </source>
</evidence>
<evidence type="ECO:0000256" key="14">
    <source>
        <dbReference type="ARBA" id="ARBA00047783"/>
    </source>
</evidence>
<evidence type="ECO:0000256" key="12">
    <source>
        <dbReference type="ARBA" id="ARBA00029736"/>
    </source>
</evidence>
<dbReference type="InterPro" id="IPR002649">
    <property type="entry name" value="tRNA_m1G_MeTrfase_TrmD"/>
</dbReference>
<keyword evidence="8 15" id="KW-0489">Methyltransferase</keyword>
<evidence type="ECO:0000256" key="8">
    <source>
        <dbReference type="ARBA" id="ARBA00022603"/>
    </source>
</evidence>
<dbReference type="PANTHER" id="PTHR46417">
    <property type="entry name" value="TRNA (GUANINE-N(1)-)-METHYLTRANSFERASE"/>
    <property type="match status" value="1"/>
</dbReference>
<sequence length="233" mass="24992">MFMPFAVSIITLTPAAWPGALGVSLVGGGLASGVWTLDVVDLRRFGIGKHQQVDDTPAGGGAGMVIKPDVAARALDDVPADKRPLIYLTPRGKPLAQKRVRELSQGPGMVLFCGRFEGLDERVITERALEEISVGDIILTGGDLPAQMLVEACVRLLPSLVGNEASLGEESFEAGLLEHPLYTRPREFEGQAIPEVLLSGDHAKIAAWKKSQSLATTQARRPDLWAVYKGDKD</sequence>
<protein>
    <recommendedName>
        <fullName evidence="6 15">tRNA (guanine-N(1)-)-methyltransferase</fullName>
        <ecNumber evidence="5 15">2.1.1.228</ecNumber>
    </recommendedName>
    <alternativeName>
        <fullName evidence="12 15">M1G-methyltransferase</fullName>
    </alternativeName>
    <alternativeName>
        <fullName evidence="13 15">tRNA [GM37] methyltransferase</fullName>
    </alternativeName>
</protein>
<evidence type="ECO:0000256" key="16">
    <source>
        <dbReference type="RuleBase" id="RU003464"/>
    </source>
</evidence>
<evidence type="ECO:0000256" key="6">
    <source>
        <dbReference type="ARBA" id="ARBA00014679"/>
    </source>
</evidence>
<keyword evidence="7 15" id="KW-0963">Cytoplasm</keyword>
<dbReference type="PIRSF" id="PIRSF000386">
    <property type="entry name" value="tRNA_mtase"/>
    <property type="match status" value="1"/>
</dbReference>
<evidence type="ECO:0000313" key="19">
    <source>
        <dbReference type="Proteomes" id="UP001161064"/>
    </source>
</evidence>
<feature type="domain" description="tRNA methyltransferase TRMD/TRM10-type" evidence="17">
    <location>
        <begin position="7"/>
        <end position="225"/>
    </location>
</feature>
<comment type="catalytic activity">
    <reaction evidence="14 15 16">
        <text>guanosine(37) in tRNA + S-adenosyl-L-methionine = N(1)-methylguanosine(37) in tRNA + S-adenosyl-L-homocysteine + H(+)</text>
        <dbReference type="Rhea" id="RHEA:36899"/>
        <dbReference type="Rhea" id="RHEA-COMP:10145"/>
        <dbReference type="Rhea" id="RHEA-COMP:10147"/>
        <dbReference type="ChEBI" id="CHEBI:15378"/>
        <dbReference type="ChEBI" id="CHEBI:57856"/>
        <dbReference type="ChEBI" id="CHEBI:59789"/>
        <dbReference type="ChEBI" id="CHEBI:73542"/>
        <dbReference type="ChEBI" id="CHEBI:74269"/>
        <dbReference type="EC" id="2.1.1.228"/>
    </reaction>
</comment>
<keyword evidence="10 15" id="KW-0949">S-adenosyl-L-methionine</keyword>
<dbReference type="CDD" id="cd18080">
    <property type="entry name" value="TrmD-like"/>
    <property type="match status" value="1"/>
</dbReference>
<gene>
    <name evidence="15 18" type="primary">trmD</name>
    <name evidence="18" type="ORF">PsB1_0881</name>
</gene>
<dbReference type="Gene3D" id="3.40.1280.10">
    <property type="match status" value="1"/>
</dbReference>
<evidence type="ECO:0000256" key="11">
    <source>
        <dbReference type="ARBA" id="ARBA00022694"/>
    </source>
</evidence>
<evidence type="ECO:0000256" key="3">
    <source>
        <dbReference type="ARBA" id="ARBA00007630"/>
    </source>
</evidence>
<evidence type="ECO:0000256" key="10">
    <source>
        <dbReference type="ARBA" id="ARBA00022691"/>
    </source>
</evidence>
<dbReference type="HAMAP" id="MF_00605">
    <property type="entry name" value="TrmD"/>
    <property type="match status" value="1"/>
</dbReference>
<keyword evidence="9 15" id="KW-0808">Transferase</keyword>
<evidence type="ECO:0000256" key="2">
    <source>
        <dbReference type="ARBA" id="ARBA00004496"/>
    </source>
</evidence>
<dbReference type="PANTHER" id="PTHR46417:SF1">
    <property type="entry name" value="TRNA (GUANINE-N(1)-)-METHYLTRANSFERASE"/>
    <property type="match status" value="1"/>
</dbReference>
<comment type="similarity">
    <text evidence="3 15 16">Belongs to the RNA methyltransferase TrmD family.</text>
</comment>
<dbReference type="InterPro" id="IPR029026">
    <property type="entry name" value="tRNA_m1G_MTases_N"/>
</dbReference>
<dbReference type="EC" id="2.1.1.228" evidence="5 15"/>
<reference evidence="18" key="2">
    <citation type="journal article" date="2023" name="ISME Commun">
        <title>Characterization of a bloom-associated alphaproteobacterial lineage, 'Candidatus Phycosocius': insights into freshwater algal-bacterial interactions.</title>
        <authorList>
            <person name="Tanabe Y."/>
            <person name="Yamaguchi H."/>
            <person name="Yoshida M."/>
            <person name="Kai A."/>
            <person name="Okazaki Y."/>
        </authorList>
    </citation>
    <scope>NUCLEOTIDE SEQUENCE</scope>
    <source>
        <strain evidence="18">BOTRYCO-1</strain>
    </source>
</reference>